<dbReference type="Gene3D" id="1.20.1270.90">
    <property type="entry name" value="AF1782-like"/>
    <property type="match status" value="1"/>
</dbReference>
<keyword evidence="1" id="KW-0677">Repeat</keyword>
<dbReference type="InterPro" id="IPR002372">
    <property type="entry name" value="PQQ_rpt_dom"/>
</dbReference>
<dbReference type="Pfam" id="PF13360">
    <property type="entry name" value="PQQ_2"/>
    <property type="match status" value="1"/>
</dbReference>
<dbReference type="InterPro" id="IPR011047">
    <property type="entry name" value="Quinoprotein_ADH-like_sf"/>
</dbReference>
<dbReference type="InterPro" id="IPR008964">
    <property type="entry name" value="Invasin/intimin_cell_adhesion"/>
</dbReference>
<dbReference type="PROSITE" id="PS51170">
    <property type="entry name" value="CW"/>
    <property type="match status" value="4"/>
</dbReference>
<dbReference type="Gene3D" id="2.130.10.10">
    <property type="entry name" value="YVTN repeat-like/Quinoprotein amine dehydrogenase"/>
    <property type="match status" value="1"/>
</dbReference>
<evidence type="ECO:0000256" key="3">
    <source>
        <dbReference type="SAM" id="SignalP"/>
    </source>
</evidence>
<feature type="repeat" description="Cell wall-binding" evidence="2">
    <location>
        <begin position="1373"/>
        <end position="1392"/>
    </location>
</feature>
<proteinExistence type="predicted"/>
<keyword evidence="6" id="KW-1185">Reference proteome</keyword>
<dbReference type="Pfam" id="PF19127">
    <property type="entry name" value="Choline_bind_3"/>
    <property type="match status" value="3"/>
</dbReference>
<evidence type="ECO:0000256" key="2">
    <source>
        <dbReference type="PROSITE-ProRule" id="PRU00591"/>
    </source>
</evidence>
<gene>
    <name evidence="5" type="ORF">H8712_13055</name>
</gene>
<feature type="chain" id="PRO_5045164506" evidence="3">
    <location>
        <begin position="25"/>
        <end position="1499"/>
    </location>
</feature>
<feature type="domain" description="BIG2" evidence="4">
    <location>
        <begin position="294"/>
        <end position="376"/>
    </location>
</feature>
<dbReference type="SMART" id="SM00564">
    <property type="entry name" value="PQQ"/>
    <property type="match status" value="4"/>
</dbReference>
<dbReference type="InterPro" id="IPR025883">
    <property type="entry name" value="Cadherin-like_domain"/>
</dbReference>
<evidence type="ECO:0000313" key="5">
    <source>
        <dbReference type="EMBL" id="MBC8629517.1"/>
    </source>
</evidence>
<dbReference type="Pfam" id="PF02368">
    <property type="entry name" value="Big_2"/>
    <property type="match status" value="1"/>
</dbReference>
<name>A0ABR7PDL2_9FIRM</name>
<sequence>MKQKKNNRFLAMLMAMLMIVSTVATGWYPVVAKADTNTGITLTVIGDTGNHSKNLDEHTGYVYWLKDQPLNIDVNSLESYYVAENCKDQIKAALKEAKIDYHFSDEGSCYPDDMKNKDGVDLQSNWSAGYWSVIVQYADGSFNSNGWSSYDGAAQLQDGCRLIYYWSDNPTNDCRLTTDDSWNTQLNYDTDAVTGLRFSTEEQPDAALTEIETEVGSDIDLLTNFTAPAQTTVSKALNWTSSNQDVATVTASETGAVVTPKSAGTTTVKASMVNTLGDTVEASCDVKVTSNGTTVTDLSFAEGTEISMAPGAVKTLTPAYTPELEKGETAPALTWESSDKGVADINAQNGEITAKTPGTTVIKASFTNNKGTVVSAECKVTVEQIAVTKIALDKESLSLKEDAESKLNVTFEPANATEDLDVKWESDDKNVATVTGEGKSATVKAVGAGSATITVTAGTFKASCEVTVSAAQPMVKEFVFASDKNGENVYAMQSELDAKTKECTVAVPETVNTFYLKPILSDDAEVNTITANYKNYNYTKDLTKAMPANEFTQFSGVNRVLQSDIEAREMSIDVTSKTGKTETYKVHIIRETTLSGLNVTKADGTKVTLDPVFNARKKEYTIVVPKTLESVVFKATARTAANSEIKVNGKTAENGEYTLALTGDDAKVVTEIEVGNENTVAGKYTVSILREEPVTITFETEPKDAIITVIDKDKIKAGGEDGIYKVLPGTYTYTVSKTGYVTKHEEITVEKDTVIKASLEKAQSSNLKDLDCDWAGFRKDGSNQAVTSAKTAATPETAFQKWEKKVGEGFSNWAVSSPIIVDNNLYCYAGKQLLKINKETGEIIASAEMAGNSSFGINPPCYGGGMIFVGLAGGAVQAFNAETLESLWVFKDTLGGQPNCTIQYSDGYIYTGFWNSETKDANFVCVSATDEDPDNPTETKYATWTYAVQGGFYWAGAYVTDKYAIVGSDDGESDSTSDSSYVYCFDKLTGEVVQKVGPHHGDIRSDISYYDGRIYFTSKGGYLYSYNLKEDGTIDTENLIEPIEIGKMSTSTPAIANGRCYVGSSYGSNFSGTYGISVVDINEETGAMSLEYVVYTDAYPQTSGVVSTGYKGYNYVYFATNGPSGNLWVVKDAPGMTEPDEGSQVLYTPEHKQYCISSVAVDKDGTIYFKNDSAYMIAVGNSAIDTDKLQDLIETAKATDASKYTDESYNALQDVIAEAEAVAENPESKEQVAEMTEKLQSAIDGLVVKTGWQTIDGKKYYYKEDGTQATYWYKVDGNYYWFGTDGILKTYWQKVYNKYYWLGSDGAMRTGWQTIYGKKYYLGNANDGAMKTGWQTVDGKKYYLGNASDGAMKTGWQTIDGKKYYLGNDGAMKTYWQSVDGKYYWFGTDGVMKTYWQKVYNKYYWLGSDGAMRTGWQKVYGKYYWLGHSNDGAMKTGWQTIYGKKYYFGGANDGVMKTGWQKIGGNWYYFGGANDGAMKTNTWIGNYYVNASGVRTRSR</sequence>
<dbReference type="SUPFAM" id="SSF50998">
    <property type="entry name" value="Quinoprotein alcohol dehydrogenase-like"/>
    <property type="match status" value="1"/>
</dbReference>
<dbReference type="Proteomes" id="UP000661649">
    <property type="component" value="Unassembled WGS sequence"/>
</dbReference>
<protein>
    <submittedName>
        <fullName evidence="5">Ig-like domain-containing protein</fullName>
    </submittedName>
</protein>
<feature type="domain" description="BIG2" evidence="4">
    <location>
        <begin position="386"/>
        <end position="465"/>
    </location>
</feature>
<feature type="signal peptide" evidence="3">
    <location>
        <begin position="1"/>
        <end position="24"/>
    </location>
</feature>
<dbReference type="RefSeq" id="WP_187559045.1">
    <property type="nucleotide sequence ID" value="NZ_JACRTP010000006.1"/>
</dbReference>
<evidence type="ECO:0000259" key="4">
    <source>
        <dbReference type="SMART" id="SM00635"/>
    </source>
</evidence>
<dbReference type="SUPFAM" id="SSF69360">
    <property type="entry name" value="Cell wall binding repeat"/>
    <property type="match status" value="2"/>
</dbReference>
<dbReference type="Pfam" id="PF12733">
    <property type="entry name" value="Cadherin-like"/>
    <property type="match status" value="1"/>
</dbReference>
<keyword evidence="3" id="KW-0732">Signal</keyword>
<dbReference type="InterPro" id="IPR011044">
    <property type="entry name" value="Quino_amine_DH_bsu"/>
</dbReference>
<organism evidence="5 6">
    <name type="scientific">Blautia stercoris</name>
    <dbReference type="NCBI Taxonomy" id="871664"/>
    <lineage>
        <taxon>Bacteria</taxon>
        <taxon>Bacillati</taxon>
        <taxon>Bacillota</taxon>
        <taxon>Clostridia</taxon>
        <taxon>Lachnospirales</taxon>
        <taxon>Lachnospiraceae</taxon>
        <taxon>Blautia</taxon>
    </lineage>
</organism>
<feature type="repeat" description="Cell wall-binding" evidence="2">
    <location>
        <begin position="1457"/>
        <end position="1476"/>
    </location>
</feature>
<feature type="repeat" description="Cell wall-binding" evidence="2">
    <location>
        <begin position="1353"/>
        <end position="1372"/>
    </location>
</feature>
<dbReference type="SUPFAM" id="SSF50969">
    <property type="entry name" value="YVTN repeat-like/Quinoprotein amine dehydrogenase"/>
    <property type="match status" value="1"/>
</dbReference>
<dbReference type="InterPro" id="IPR018391">
    <property type="entry name" value="PQQ_b-propeller_rpt"/>
</dbReference>
<comment type="caution">
    <text evidence="5">The sequence shown here is derived from an EMBL/GenBank/DDBJ whole genome shotgun (WGS) entry which is preliminary data.</text>
</comment>
<dbReference type="Gene3D" id="2.60.40.1080">
    <property type="match status" value="3"/>
</dbReference>
<dbReference type="EMBL" id="JACRTP010000006">
    <property type="protein sequence ID" value="MBC8629517.1"/>
    <property type="molecule type" value="Genomic_DNA"/>
</dbReference>
<feature type="repeat" description="Cell wall-binding" evidence="2">
    <location>
        <begin position="1249"/>
        <end position="1268"/>
    </location>
</feature>
<evidence type="ECO:0000256" key="1">
    <source>
        <dbReference type="ARBA" id="ARBA00022737"/>
    </source>
</evidence>
<reference evidence="5 6" key="1">
    <citation type="submission" date="2020-08" db="EMBL/GenBank/DDBJ databases">
        <title>Genome public.</title>
        <authorList>
            <person name="Liu C."/>
            <person name="Sun Q."/>
        </authorList>
    </citation>
    <scope>NUCLEOTIDE SEQUENCE [LARGE SCALE GENOMIC DNA]</scope>
    <source>
        <strain evidence="5 6">3_YM_SP_D4_24.mj</strain>
    </source>
</reference>
<evidence type="ECO:0000313" key="6">
    <source>
        <dbReference type="Proteomes" id="UP000661649"/>
    </source>
</evidence>
<dbReference type="InterPro" id="IPR003343">
    <property type="entry name" value="Big_2"/>
</dbReference>
<feature type="domain" description="BIG2" evidence="4">
    <location>
        <begin position="204"/>
        <end position="282"/>
    </location>
</feature>
<dbReference type="InterPro" id="IPR015943">
    <property type="entry name" value="WD40/YVTN_repeat-like_dom_sf"/>
</dbReference>
<dbReference type="SUPFAM" id="SSF49373">
    <property type="entry name" value="Invasin/intimin cell-adhesion fragments"/>
    <property type="match status" value="3"/>
</dbReference>
<dbReference type="Gene3D" id="2.10.270.10">
    <property type="entry name" value="Cholin Binding"/>
    <property type="match status" value="3"/>
</dbReference>
<dbReference type="InterPro" id="IPR018337">
    <property type="entry name" value="Cell_wall/Cho-bd_repeat"/>
</dbReference>
<dbReference type="Gene3D" id="2.10.270.20">
    <property type="match status" value="1"/>
</dbReference>
<dbReference type="SMART" id="SM00635">
    <property type="entry name" value="BID_2"/>
    <property type="match status" value="3"/>
</dbReference>
<accession>A0ABR7PDL2</accession>
<dbReference type="Pfam" id="PF01473">
    <property type="entry name" value="Choline_bind_1"/>
    <property type="match status" value="2"/>
</dbReference>